<feature type="compositionally biased region" description="Acidic residues" evidence="1">
    <location>
        <begin position="143"/>
        <end position="160"/>
    </location>
</feature>
<feature type="domain" description="HIT" evidence="2">
    <location>
        <begin position="48"/>
        <end position="105"/>
    </location>
</feature>
<dbReference type="AlphaFoldDB" id="A0A9P1M8R7"/>
<evidence type="ECO:0000313" key="3">
    <source>
        <dbReference type="EMBL" id="CAI4211933.1"/>
    </source>
</evidence>
<organism evidence="3 4">
    <name type="scientific">Parascedosporium putredinis</name>
    <dbReference type="NCBI Taxonomy" id="1442378"/>
    <lineage>
        <taxon>Eukaryota</taxon>
        <taxon>Fungi</taxon>
        <taxon>Dikarya</taxon>
        <taxon>Ascomycota</taxon>
        <taxon>Pezizomycotina</taxon>
        <taxon>Sordariomycetes</taxon>
        <taxon>Hypocreomycetidae</taxon>
        <taxon>Microascales</taxon>
        <taxon>Microascaceae</taxon>
        <taxon>Parascedosporium</taxon>
    </lineage>
</organism>
<dbReference type="Pfam" id="PF01230">
    <property type="entry name" value="HIT"/>
    <property type="match status" value="1"/>
</dbReference>
<sequence>MHTMASIDDPNCPFCNIAANYAPYAPASPPSSPLADDSPISPTKTAPETHIVLSTPTVMAFLDIMPLQPFHILLCPRSHRPRLTNVSRDEAAEMGQWLAVLSHAVVKVTGSPDWNVGQREELDDDEGRGMAELLREAVAELMREEEEVQENEGKGEDEDSHVEQALPKREANKDSKL</sequence>
<evidence type="ECO:0000259" key="2">
    <source>
        <dbReference type="Pfam" id="PF01230"/>
    </source>
</evidence>
<comment type="caution">
    <text evidence="3">The sequence shown here is derived from an EMBL/GenBank/DDBJ whole genome shotgun (WGS) entry which is preliminary data.</text>
</comment>
<accession>A0A9P1M8R7</accession>
<dbReference type="Proteomes" id="UP000838763">
    <property type="component" value="Unassembled WGS sequence"/>
</dbReference>
<dbReference type="InterPro" id="IPR036265">
    <property type="entry name" value="HIT-like_sf"/>
</dbReference>
<evidence type="ECO:0000256" key="1">
    <source>
        <dbReference type="SAM" id="MobiDB-lite"/>
    </source>
</evidence>
<reference evidence="3" key="1">
    <citation type="submission" date="2022-11" db="EMBL/GenBank/DDBJ databases">
        <authorList>
            <person name="Scott C."/>
            <person name="Bruce N."/>
        </authorList>
    </citation>
    <scope>NUCLEOTIDE SEQUENCE</scope>
</reference>
<gene>
    <name evidence="3" type="ORF">PPNO1_LOCUS1704</name>
</gene>
<name>A0A9P1M8R7_9PEZI</name>
<proteinExistence type="predicted"/>
<dbReference type="GO" id="GO:0003824">
    <property type="term" value="F:catalytic activity"/>
    <property type="evidence" value="ECO:0007669"/>
    <property type="project" value="InterPro"/>
</dbReference>
<dbReference type="OrthoDB" id="1915375at2759"/>
<dbReference type="GO" id="GO:0009117">
    <property type="term" value="P:nucleotide metabolic process"/>
    <property type="evidence" value="ECO:0007669"/>
    <property type="project" value="TreeGrafter"/>
</dbReference>
<dbReference type="EMBL" id="CALLCH030000003">
    <property type="protein sequence ID" value="CAI4211933.1"/>
    <property type="molecule type" value="Genomic_DNA"/>
</dbReference>
<feature type="compositionally biased region" description="Basic and acidic residues" evidence="1">
    <location>
        <begin position="166"/>
        <end position="177"/>
    </location>
</feature>
<dbReference type="InterPro" id="IPR001310">
    <property type="entry name" value="Histidine_triad_HIT"/>
</dbReference>
<dbReference type="InterPro" id="IPR011146">
    <property type="entry name" value="HIT-like"/>
</dbReference>
<dbReference type="PANTHER" id="PTHR46648">
    <property type="entry name" value="HIT FAMILY PROTEIN 1"/>
    <property type="match status" value="1"/>
</dbReference>
<dbReference type="Gene3D" id="3.30.428.10">
    <property type="entry name" value="HIT-like"/>
    <property type="match status" value="1"/>
</dbReference>
<dbReference type="SUPFAM" id="SSF54197">
    <property type="entry name" value="HIT-like"/>
    <property type="match status" value="1"/>
</dbReference>
<dbReference type="PANTHER" id="PTHR46648:SF2">
    <property type="entry name" value="HIT DOMAIN-CONTAINING PROTEIN"/>
    <property type="match status" value="1"/>
</dbReference>
<protein>
    <recommendedName>
        <fullName evidence="2">HIT domain-containing protein</fullName>
    </recommendedName>
</protein>
<evidence type="ECO:0000313" key="4">
    <source>
        <dbReference type="Proteomes" id="UP000838763"/>
    </source>
</evidence>
<keyword evidence="4" id="KW-1185">Reference proteome</keyword>
<feature type="region of interest" description="Disordered" evidence="1">
    <location>
        <begin position="141"/>
        <end position="177"/>
    </location>
</feature>